<dbReference type="STRING" id="1317117.ATO7_13093"/>
<protein>
    <recommendedName>
        <fullName evidence="3">DUF2288 domain-containing protein</fullName>
    </recommendedName>
</protein>
<dbReference type="Pfam" id="PF10052">
    <property type="entry name" value="DUF2288"/>
    <property type="match status" value="1"/>
</dbReference>
<gene>
    <name evidence="1" type="ORF">ATO7_13093</name>
</gene>
<reference evidence="1 2" key="1">
    <citation type="submission" date="2013-04" db="EMBL/GenBank/DDBJ databases">
        <title>Oceanococcus atlanticus 22II-S10r2 Genome Sequencing.</title>
        <authorList>
            <person name="Lai Q."/>
            <person name="Li G."/>
            <person name="Shao Z."/>
        </authorList>
    </citation>
    <scope>NUCLEOTIDE SEQUENCE [LARGE SCALE GENOMIC DNA]</scope>
    <source>
        <strain evidence="1 2">22II-S10r2</strain>
    </source>
</reference>
<dbReference type="Proteomes" id="UP000192342">
    <property type="component" value="Unassembled WGS sequence"/>
</dbReference>
<evidence type="ECO:0000313" key="2">
    <source>
        <dbReference type="Proteomes" id="UP000192342"/>
    </source>
</evidence>
<organism evidence="1 2">
    <name type="scientific">Oceanococcus atlanticus</name>
    <dbReference type="NCBI Taxonomy" id="1317117"/>
    <lineage>
        <taxon>Bacteria</taxon>
        <taxon>Pseudomonadati</taxon>
        <taxon>Pseudomonadota</taxon>
        <taxon>Gammaproteobacteria</taxon>
        <taxon>Chromatiales</taxon>
        <taxon>Oceanococcaceae</taxon>
        <taxon>Oceanococcus</taxon>
    </lineage>
</organism>
<evidence type="ECO:0000313" key="1">
    <source>
        <dbReference type="EMBL" id="ORE86234.1"/>
    </source>
</evidence>
<comment type="caution">
    <text evidence="1">The sequence shown here is derived from an EMBL/GenBank/DDBJ whole genome shotgun (WGS) entry which is preliminary data.</text>
</comment>
<name>A0A1Y1SDG6_9GAMM</name>
<sequence>MDSSQHIEIPTYDKLLGETARVSWAEIERMFAVGRVVEVAEPLDLIDVAQAFADDDKDRVRDWMQAGQVGHLADHNAARWAADNSLELWAVVVSPWVLVQERSKR</sequence>
<proteinExistence type="predicted"/>
<accession>A0A1Y1SDG6</accession>
<dbReference type="AlphaFoldDB" id="A0A1Y1SDG6"/>
<keyword evidence="2" id="KW-1185">Reference proteome</keyword>
<dbReference type="EMBL" id="AQQV01000003">
    <property type="protein sequence ID" value="ORE86234.1"/>
    <property type="molecule type" value="Genomic_DNA"/>
</dbReference>
<dbReference type="RefSeq" id="WP_240499476.1">
    <property type="nucleotide sequence ID" value="NZ_AQQV01000003.1"/>
</dbReference>
<dbReference type="InterPro" id="IPR018741">
    <property type="entry name" value="DUF2288"/>
</dbReference>
<evidence type="ECO:0008006" key="3">
    <source>
        <dbReference type="Google" id="ProtNLM"/>
    </source>
</evidence>